<organism evidence="1 2">
    <name type="scientific">Sphingobacterium bambusae</name>
    <dbReference type="NCBI Taxonomy" id="662858"/>
    <lineage>
        <taxon>Bacteria</taxon>
        <taxon>Pseudomonadati</taxon>
        <taxon>Bacteroidota</taxon>
        <taxon>Sphingobacteriia</taxon>
        <taxon>Sphingobacteriales</taxon>
        <taxon>Sphingobacteriaceae</taxon>
        <taxon>Sphingobacterium</taxon>
    </lineage>
</organism>
<proteinExistence type="predicted"/>
<keyword evidence="2" id="KW-1185">Reference proteome</keyword>
<dbReference type="RefSeq" id="WP_320182983.1">
    <property type="nucleotide sequence ID" value="NZ_CP138332.1"/>
</dbReference>
<evidence type="ECO:0000313" key="2">
    <source>
        <dbReference type="Proteomes" id="UP001597525"/>
    </source>
</evidence>
<sequence>MKIYWAILIFLVVSCTTPSEPLGVSFYSWKTTWKLSDKEEQLLRDNKSSRLYVRYFDVGLQRGEPFPISPVVFKSIPKQDIVPVVYIKNEVLLNPDTDVKLLADRILAYVEQINKHYGITAPELQLDCDWSLKSKSAFFLLVKEMKTKWTALLSCTIRLHQVKYAEKTGIPPVDYGVLMYYNIGTISANQVNSIYDRRVAAGYIPSLVKYPLPLKIALPIFSWGVHLRQGKVINLINRLGEEEVTGNSAFRKTENGKFKIEREGHYFGQLFAAGDEIKLESIRPDMLLEMASDLKRYLKHQPTEIIFYDLDQTNIRRYDKDIFQETASRFR</sequence>
<name>A0ABW6BII3_9SPHI</name>
<dbReference type="EMBL" id="JBHUPB010000007">
    <property type="protein sequence ID" value="MFD2967705.1"/>
    <property type="molecule type" value="Genomic_DNA"/>
</dbReference>
<accession>A0ABW6BII3</accession>
<evidence type="ECO:0000313" key="1">
    <source>
        <dbReference type="EMBL" id="MFD2967705.1"/>
    </source>
</evidence>
<protein>
    <recommendedName>
        <fullName evidence="3">Lipoprotein</fullName>
    </recommendedName>
</protein>
<dbReference type="PROSITE" id="PS51257">
    <property type="entry name" value="PROKAR_LIPOPROTEIN"/>
    <property type="match status" value="1"/>
</dbReference>
<reference evidence="2" key="1">
    <citation type="journal article" date="2019" name="Int. J. Syst. Evol. Microbiol.">
        <title>The Global Catalogue of Microorganisms (GCM) 10K type strain sequencing project: providing services to taxonomists for standard genome sequencing and annotation.</title>
        <authorList>
            <consortium name="The Broad Institute Genomics Platform"/>
            <consortium name="The Broad Institute Genome Sequencing Center for Infectious Disease"/>
            <person name="Wu L."/>
            <person name="Ma J."/>
        </authorList>
    </citation>
    <scope>NUCLEOTIDE SEQUENCE [LARGE SCALE GENOMIC DNA]</scope>
    <source>
        <strain evidence="2">KCTC 22814</strain>
    </source>
</reference>
<comment type="caution">
    <text evidence="1">The sequence shown here is derived from an EMBL/GenBank/DDBJ whole genome shotgun (WGS) entry which is preliminary data.</text>
</comment>
<dbReference type="Proteomes" id="UP001597525">
    <property type="component" value="Unassembled WGS sequence"/>
</dbReference>
<gene>
    <name evidence="1" type="ORF">ACFS7Y_09915</name>
</gene>
<evidence type="ECO:0008006" key="3">
    <source>
        <dbReference type="Google" id="ProtNLM"/>
    </source>
</evidence>